<dbReference type="InterPro" id="IPR000706">
    <property type="entry name" value="AGPR_type-1"/>
</dbReference>
<dbReference type="SUPFAM" id="SSF55347">
    <property type="entry name" value="Glyceraldehyde-3-phosphate dehydrogenase-like, C-terminal domain"/>
    <property type="match status" value="1"/>
</dbReference>
<accession>A0A1U7M5C5</accession>
<dbReference type="InterPro" id="IPR050085">
    <property type="entry name" value="AGPR"/>
</dbReference>
<dbReference type="CDD" id="cd23934">
    <property type="entry name" value="AGPR_1_C"/>
    <property type="match status" value="1"/>
</dbReference>
<protein>
    <recommendedName>
        <fullName evidence="7">N-acetyl-gamma-glutamyl-phosphate reductase</fullName>
        <shortName evidence="7">AGPR</shortName>
        <ecNumber evidence="7">1.2.1.38</ecNumber>
    </recommendedName>
    <alternativeName>
        <fullName evidence="7">N-acetyl-glutamate semialdehyde dehydrogenase</fullName>
        <shortName evidence="7">NAGSA dehydrogenase</shortName>
    </alternativeName>
</protein>
<evidence type="ECO:0000256" key="5">
    <source>
        <dbReference type="ARBA" id="ARBA00023002"/>
    </source>
</evidence>
<evidence type="ECO:0000313" key="11">
    <source>
        <dbReference type="Proteomes" id="UP000186112"/>
    </source>
</evidence>
<comment type="subcellular location">
    <subcellularLocation>
        <location evidence="7">Cytoplasm</location>
    </subcellularLocation>
</comment>
<dbReference type="Gene3D" id="3.30.360.10">
    <property type="entry name" value="Dihydrodipicolinate Reductase, domain 2"/>
    <property type="match status" value="1"/>
</dbReference>
<dbReference type="GO" id="GO:0070401">
    <property type="term" value="F:NADP+ binding"/>
    <property type="evidence" value="ECO:0007669"/>
    <property type="project" value="InterPro"/>
</dbReference>
<dbReference type="GO" id="GO:0051287">
    <property type="term" value="F:NAD binding"/>
    <property type="evidence" value="ECO:0007669"/>
    <property type="project" value="InterPro"/>
</dbReference>
<name>A0A1U7M5C5_TISCR</name>
<evidence type="ECO:0000256" key="3">
    <source>
        <dbReference type="ARBA" id="ARBA00022605"/>
    </source>
</evidence>
<organism evidence="10 11">
    <name type="scientific">Tissierella creatinophila DSM 6911</name>
    <dbReference type="NCBI Taxonomy" id="1123403"/>
    <lineage>
        <taxon>Bacteria</taxon>
        <taxon>Bacillati</taxon>
        <taxon>Bacillota</taxon>
        <taxon>Tissierellia</taxon>
        <taxon>Tissierellales</taxon>
        <taxon>Tissierellaceae</taxon>
        <taxon>Tissierella</taxon>
    </lineage>
</organism>
<dbReference type="Proteomes" id="UP000186112">
    <property type="component" value="Unassembled WGS sequence"/>
</dbReference>
<keyword evidence="7" id="KW-0963">Cytoplasm</keyword>
<evidence type="ECO:0000256" key="2">
    <source>
        <dbReference type="ARBA" id="ARBA00022571"/>
    </source>
</evidence>
<feature type="active site" evidence="7 8">
    <location>
        <position position="150"/>
    </location>
</feature>
<sequence>MIKVAVVGSTGYVGTDLIRLLIKNPDVDLKYITSESYEGQSYSSIYENYRDVFTKTCTGKDLEKISEEVDLIFMALPHGIVSNEINSSMLEKVKVIDISADYRLKDIQVYEKWYNTEHGSPELLDEAVYGLCEKNREDIKKARLVANPGCYPTSSILSLMPLVEEDLIEKNSIIIDAKSGVTGAGRGINLGTHFTECNESLKAYSIGAHRHIPEIEEQLGSLVSFTPHLIPMNRGILTTSYANLKENLEYDDIKKIYEKYYKDEYFVRLTKEGVFPETKWVKGSNFCDIGFKVDKRTNRIIVVGAIDNMIKGAAGQAVQNMNIMFGLDEKAGLEDVSIFPV</sequence>
<dbReference type="OrthoDB" id="9801289at2"/>
<dbReference type="AlphaFoldDB" id="A0A1U7M5C5"/>
<dbReference type="Gene3D" id="3.40.50.720">
    <property type="entry name" value="NAD(P)-binding Rossmann-like Domain"/>
    <property type="match status" value="1"/>
</dbReference>
<comment type="similarity">
    <text evidence="7">Belongs to the NAGSA dehydrogenase family. Type 1 subfamily.</text>
</comment>
<keyword evidence="2 7" id="KW-0055">Arginine biosynthesis</keyword>
<dbReference type="RefSeq" id="WP_075726714.1">
    <property type="nucleotide sequence ID" value="NZ_LTDM01000024.1"/>
</dbReference>
<dbReference type="PROSITE" id="PS01224">
    <property type="entry name" value="ARGC"/>
    <property type="match status" value="1"/>
</dbReference>
<keyword evidence="3 7" id="KW-0028">Amino-acid biosynthesis</keyword>
<dbReference type="InterPro" id="IPR000534">
    <property type="entry name" value="Semialdehyde_DH_NAD-bd"/>
</dbReference>
<reference evidence="10 11" key="1">
    <citation type="submission" date="2016-02" db="EMBL/GenBank/DDBJ databases">
        <title>Genome sequence of Tissierella creatinophila DSM 6911.</title>
        <authorList>
            <person name="Poehlein A."/>
            <person name="Daniel R."/>
        </authorList>
    </citation>
    <scope>NUCLEOTIDE SEQUENCE [LARGE SCALE GENOMIC DNA]</scope>
    <source>
        <strain evidence="10 11">DSM 6911</strain>
    </source>
</reference>
<keyword evidence="11" id="KW-1185">Reference proteome</keyword>
<dbReference type="SUPFAM" id="SSF51735">
    <property type="entry name" value="NAD(P)-binding Rossmann-fold domains"/>
    <property type="match status" value="1"/>
</dbReference>
<dbReference type="FunFam" id="3.30.360.10:FF:000014">
    <property type="entry name" value="N-acetyl-gamma-glutamyl-phosphate reductase"/>
    <property type="match status" value="1"/>
</dbReference>
<dbReference type="NCBIfam" id="TIGR01850">
    <property type="entry name" value="argC"/>
    <property type="match status" value="1"/>
</dbReference>
<evidence type="ECO:0000256" key="6">
    <source>
        <dbReference type="ARBA" id="ARBA00050557"/>
    </source>
</evidence>
<keyword evidence="4 7" id="KW-0521">NADP</keyword>
<dbReference type="CDD" id="cd17895">
    <property type="entry name" value="AGPR_1_N"/>
    <property type="match status" value="1"/>
</dbReference>
<dbReference type="HAMAP" id="MF_00150">
    <property type="entry name" value="ArgC_type1"/>
    <property type="match status" value="1"/>
</dbReference>
<dbReference type="PANTHER" id="PTHR32338:SF10">
    <property type="entry name" value="N-ACETYL-GAMMA-GLUTAMYL-PHOSPHATE REDUCTASE, CHLOROPLASTIC-RELATED"/>
    <property type="match status" value="1"/>
</dbReference>
<dbReference type="UniPathway" id="UPA00068">
    <property type="reaction ID" value="UER00108"/>
</dbReference>
<evidence type="ECO:0000256" key="7">
    <source>
        <dbReference type="HAMAP-Rule" id="MF_00150"/>
    </source>
</evidence>
<dbReference type="GO" id="GO:0006526">
    <property type="term" value="P:L-arginine biosynthetic process"/>
    <property type="evidence" value="ECO:0007669"/>
    <property type="project" value="UniProtKB-UniRule"/>
</dbReference>
<dbReference type="InterPro" id="IPR023013">
    <property type="entry name" value="AGPR_AS"/>
</dbReference>
<evidence type="ECO:0000256" key="8">
    <source>
        <dbReference type="PROSITE-ProRule" id="PRU10010"/>
    </source>
</evidence>
<gene>
    <name evidence="7 10" type="primary">argC</name>
    <name evidence="10" type="ORF">TICRE_15110</name>
</gene>
<evidence type="ECO:0000256" key="1">
    <source>
        <dbReference type="ARBA" id="ARBA00004862"/>
    </source>
</evidence>
<dbReference type="InterPro" id="IPR058924">
    <property type="entry name" value="AGPR_dimerisation_dom"/>
</dbReference>
<dbReference type="EMBL" id="LTDM01000024">
    <property type="protein sequence ID" value="OLS02513.1"/>
    <property type="molecule type" value="Genomic_DNA"/>
</dbReference>
<dbReference type="GO" id="GO:0003942">
    <property type="term" value="F:N-acetyl-gamma-glutamyl-phosphate reductase activity"/>
    <property type="evidence" value="ECO:0007669"/>
    <property type="project" value="UniProtKB-UniRule"/>
</dbReference>
<dbReference type="SMART" id="SM00859">
    <property type="entry name" value="Semialdhyde_dh"/>
    <property type="match status" value="1"/>
</dbReference>
<evidence type="ECO:0000313" key="10">
    <source>
        <dbReference type="EMBL" id="OLS02513.1"/>
    </source>
</evidence>
<proteinExistence type="inferred from homology"/>
<evidence type="ECO:0000259" key="9">
    <source>
        <dbReference type="SMART" id="SM00859"/>
    </source>
</evidence>
<feature type="domain" description="Semialdehyde dehydrogenase NAD-binding" evidence="9">
    <location>
        <begin position="3"/>
        <end position="142"/>
    </location>
</feature>
<dbReference type="PANTHER" id="PTHR32338">
    <property type="entry name" value="N-ACETYL-GAMMA-GLUTAMYL-PHOSPHATE REDUCTASE, CHLOROPLASTIC-RELATED-RELATED"/>
    <property type="match status" value="1"/>
</dbReference>
<dbReference type="EC" id="1.2.1.38" evidence="7"/>
<comment type="catalytic activity">
    <reaction evidence="6 7">
        <text>N-acetyl-L-glutamate 5-semialdehyde + phosphate + NADP(+) = N-acetyl-L-glutamyl 5-phosphate + NADPH + H(+)</text>
        <dbReference type="Rhea" id="RHEA:21588"/>
        <dbReference type="ChEBI" id="CHEBI:15378"/>
        <dbReference type="ChEBI" id="CHEBI:29123"/>
        <dbReference type="ChEBI" id="CHEBI:43474"/>
        <dbReference type="ChEBI" id="CHEBI:57783"/>
        <dbReference type="ChEBI" id="CHEBI:57936"/>
        <dbReference type="ChEBI" id="CHEBI:58349"/>
        <dbReference type="EC" id="1.2.1.38"/>
    </reaction>
</comment>
<evidence type="ECO:0000256" key="4">
    <source>
        <dbReference type="ARBA" id="ARBA00022857"/>
    </source>
</evidence>
<dbReference type="Pfam" id="PF22698">
    <property type="entry name" value="Semialdhyde_dhC_1"/>
    <property type="match status" value="1"/>
</dbReference>
<comment type="caution">
    <text evidence="10">The sequence shown here is derived from an EMBL/GenBank/DDBJ whole genome shotgun (WGS) entry which is preliminary data.</text>
</comment>
<keyword evidence="5 7" id="KW-0560">Oxidoreductase</keyword>
<comment type="pathway">
    <text evidence="1 7">Amino-acid biosynthesis; L-arginine biosynthesis; N(2)-acetyl-L-ornithine from L-glutamate: step 3/4.</text>
</comment>
<comment type="function">
    <text evidence="7">Catalyzes the NADPH-dependent reduction of N-acetyl-5-glutamyl phosphate to yield N-acetyl-L-glutamate 5-semialdehyde.</text>
</comment>
<dbReference type="Pfam" id="PF01118">
    <property type="entry name" value="Semialdhyde_dh"/>
    <property type="match status" value="1"/>
</dbReference>
<dbReference type="InterPro" id="IPR036291">
    <property type="entry name" value="NAD(P)-bd_dom_sf"/>
</dbReference>
<dbReference type="GO" id="GO:0005737">
    <property type="term" value="C:cytoplasm"/>
    <property type="evidence" value="ECO:0007669"/>
    <property type="project" value="UniProtKB-SubCell"/>
</dbReference>